<keyword evidence="1" id="KW-0812">Transmembrane</keyword>
<proteinExistence type="predicted"/>
<accession>A0A915CYF5</accession>
<dbReference type="AlphaFoldDB" id="A0A915CYF5"/>
<evidence type="ECO:0000256" key="1">
    <source>
        <dbReference type="SAM" id="Phobius"/>
    </source>
</evidence>
<keyword evidence="1" id="KW-1133">Transmembrane helix</keyword>
<organism evidence="2 3">
    <name type="scientific">Ditylenchus dipsaci</name>
    <dbReference type="NCBI Taxonomy" id="166011"/>
    <lineage>
        <taxon>Eukaryota</taxon>
        <taxon>Metazoa</taxon>
        <taxon>Ecdysozoa</taxon>
        <taxon>Nematoda</taxon>
        <taxon>Chromadorea</taxon>
        <taxon>Rhabditida</taxon>
        <taxon>Tylenchina</taxon>
        <taxon>Tylenchomorpha</taxon>
        <taxon>Sphaerularioidea</taxon>
        <taxon>Anguinidae</taxon>
        <taxon>Anguininae</taxon>
        <taxon>Ditylenchus</taxon>
    </lineage>
</organism>
<dbReference type="WBParaSite" id="jg13909">
    <property type="protein sequence ID" value="jg13909"/>
    <property type="gene ID" value="jg13909"/>
</dbReference>
<keyword evidence="1" id="KW-0472">Membrane</keyword>
<reference evidence="3" key="1">
    <citation type="submission" date="2022-11" db="UniProtKB">
        <authorList>
            <consortium name="WormBaseParasite"/>
        </authorList>
    </citation>
    <scope>IDENTIFICATION</scope>
</reference>
<dbReference type="Proteomes" id="UP000887574">
    <property type="component" value="Unplaced"/>
</dbReference>
<feature type="transmembrane region" description="Helical" evidence="1">
    <location>
        <begin position="39"/>
        <end position="62"/>
    </location>
</feature>
<feature type="transmembrane region" description="Helical" evidence="1">
    <location>
        <begin position="9"/>
        <end position="33"/>
    </location>
</feature>
<name>A0A915CYF5_9BILA</name>
<evidence type="ECO:0000313" key="3">
    <source>
        <dbReference type="WBParaSite" id="jg13909"/>
    </source>
</evidence>
<keyword evidence="2" id="KW-1185">Reference proteome</keyword>
<protein>
    <submittedName>
        <fullName evidence="3">Uncharacterized protein</fullName>
    </submittedName>
</protein>
<sequence length="100" mass="11392">MKINNRFEALLLSITTVSIALQLYVIFLVIYASPPAMKAYRFFIITYTLYDLLFSFGIGFLIEPQLPSPAMSYIKAVHSNSFCSSASYCSNDRLDVELRF</sequence>
<evidence type="ECO:0000313" key="2">
    <source>
        <dbReference type="Proteomes" id="UP000887574"/>
    </source>
</evidence>